<dbReference type="AlphaFoldDB" id="A0A8X6JJW4"/>
<accession>A0A8X6JJW4</accession>
<evidence type="ECO:0000313" key="2">
    <source>
        <dbReference type="Proteomes" id="UP000887116"/>
    </source>
</evidence>
<feature type="non-terminal residue" evidence="1">
    <location>
        <position position="1"/>
    </location>
</feature>
<keyword evidence="2" id="KW-1185">Reference proteome</keyword>
<protein>
    <submittedName>
        <fullName evidence="1">Uncharacterized protein</fullName>
    </submittedName>
</protein>
<dbReference type="Proteomes" id="UP000887116">
    <property type="component" value="Unassembled WGS sequence"/>
</dbReference>
<evidence type="ECO:0000313" key="1">
    <source>
        <dbReference type="EMBL" id="GFR28298.1"/>
    </source>
</evidence>
<gene>
    <name evidence="1" type="ORF">TNCT_692451</name>
</gene>
<sequence>SEQWPTPGKEPSRQGRRKFSLRQVYPCFAVFHQALAFIIPTEYIKVFEKSTLCGTRSISFTSEPCLVVGLEIEANSCSRVLQI</sequence>
<proteinExistence type="predicted"/>
<comment type="caution">
    <text evidence="1">The sequence shown here is derived from an EMBL/GenBank/DDBJ whole genome shotgun (WGS) entry which is preliminary data.</text>
</comment>
<reference evidence="1" key="1">
    <citation type="submission" date="2020-07" db="EMBL/GenBank/DDBJ databases">
        <title>Multicomponent nature underlies the extraordinary mechanical properties of spider dragline silk.</title>
        <authorList>
            <person name="Kono N."/>
            <person name="Nakamura H."/>
            <person name="Mori M."/>
            <person name="Yoshida Y."/>
            <person name="Ohtoshi R."/>
            <person name="Malay A.D."/>
            <person name="Moran D.A.P."/>
            <person name="Tomita M."/>
            <person name="Numata K."/>
            <person name="Arakawa K."/>
        </authorList>
    </citation>
    <scope>NUCLEOTIDE SEQUENCE</scope>
</reference>
<name>A0A8X6JJW4_TRICU</name>
<organism evidence="1 2">
    <name type="scientific">Trichonephila clavata</name>
    <name type="common">Joro spider</name>
    <name type="synonym">Nephila clavata</name>
    <dbReference type="NCBI Taxonomy" id="2740835"/>
    <lineage>
        <taxon>Eukaryota</taxon>
        <taxon>Metazoa</taxon>
        <taxon>Ecdysozoa</taxon>
        <taxon>Arthropoda</taxon>
        <taxon>Chelicerata</taxon>
        <taxon>Arachnida</taxon>
        <taxon>Araneae</taxon>
        <taxon>Araneomorphae</taxon>
        <taxon>Entelegynae</taxon>
        <taxon>Araneoidea</taxon>
        <taxon>Nephilidae</taxon>
        <taxon>Trichonephila</taxon>
    </lineage>
</organism>
<dbReference type="EMBL" id="BMAO01039013">
    <property type="protein sequence ID" value="GFR28298.1"/>
    <property type="molecule type" value="Genomic_DNA"/>
</dbReference>